<dbReference type="AlphaFoldDB" id="A0A2M6W3J7"/>
<organism evidence="2 3">
    <name type="scientific">Candidatus Magasanikbacteria bacterium CG10_big_fil_rev_8_21_14_0_10_40_10</name>
    <dbReference type="NCBI Taxonomy" id="1974648"/>
    <lineage>
        <taxon>Bacteria</taxon>
        <taxon>Candidatus Magasanikiibacteriota</taxon>
    </lineage>
</organism>
<proteinExistence type="predicted"/>
<protein>
    <submittedName>
        <fullName evidence="2">Uncharacterized protein</fullName>
    </submittedName>
</protein>
<comment type="caution">
    <text evidence="2">The sequence shown here is derived from an EMBL/GenBank/DDBJ whole genome shotgun (WGS) entry which is preliminary data.</text>
</comment>
<accession>A0A2M6W3J7</accession>
<reference evidence="3" key="1">
    <citation type="submission" date="2017-09" db="EMBL/GenBank/DDBJ databases">
        <title>Depth-based differentiation of microbial function through sediment-hosted aquifers and enrichment of novel symbionts in the deep terrestrial subsurface.</title>
        <authorList>
            <person name="Probst A.J."/>
            <person name="Ladd B."/>
            <person name="Jarett J.K."/>
            <person name="Geller-Mcgrath D.E."/>
            <person name="Sieber C.M.K."/>
            <person name="Emerson J.B."/>
            <person name="Anantharaman K."/>
            <person name="Thomas B.C."/>
            <person name="Malmstrom R."/>
            <person name="Stieglmeier M."/>
            <person name="Klingl A."/>
            <person name="Woyke T."/>
            <person name="Ryan C.M."/>
            <person name="Banfield J.F."/>
        </authorList>
    </citation>
    <scope>NUCLEOTIDE SEQUENCE [LARGE SCALE GENOMIC DNA]</scope>
</reference>
<feature type="region of interest" description="Disordered" evidence="1">
    <location>
        <begin position="1"/>
        <end position="38"/>
    </location>
</feature>
<evidence type="ECO:0000313" key="3">
    <source>
        <dbReference type="Proteomes" id="UP000231183"/>
    </source>
</evidence>
<evidence type="ECO:0000313" key="2">
    <source>
        <dbReference type="EMBL" id="PIT87357.1"/>
    </source>
</evidence>
<feature type="compositionally biased region" description="Basic and acidic residues" evidence="1">
    <location>
        <begin position="1"/>
        <end position="16"/>
    </location>
</feature>
<sequence length="251" mass="28701">MDKKSGNPKKPEDGKVLEFPLQTNQSANTARDDDADPEKLAPIFSLTRRLSNNKKPKGEDQSPNLDFRANIKNYEAIQKFEQSANFFLDNFPAIVKSYRSYLSQDITAIFHDLNLDANQKKIKINEFLFANRKKLADIFFEFLSEISVEDGFNESQKTIITGVVTSIRDEIDVLRSFDAVETNYSDDLGVLLKKATDSFEYLQKRIDNFLTIITAVKHRLKTDDLRAINSSVISLHRKLLTLVVNMARSKK</sequence>
<gene>
    <name evidence="2" type="ORF">COU31_03335</name>
</gene>
<dbReference type="EMBL" id="PFBX01000035">
    <property type="protein sequence ID" value="PIT87357.1"/>
    <property type="molecule type" value="Genomic_DNA"/>
</dbReference>
<name>A0A2M6W3J7_9BACT</name>
<evidence type="ECO:0000256" key="1">
    <source>
        <dbReference type="SAM" id="MobiDB-lite"/>
    </source>
</evidence>
<dbReference type="Proteomes" id="UP000231183">
    <property type="component" value="Unassembled WGS sequence"/>
</dbReference>